<protein>
    <submittedName>
        <fullName evidence="1">Uncharacterized protein</fullName>
    </submittedName>
</protein>
<accession>A0A250WUD3</accession>
<dbReference type="EMBL" id="BEGY01000007">
    <property type="protein sequence ID" value="GAX74433.1"/>
    <property type="molecule type" value="Genomic_DNA"/>
</dbReference>
<dbReference type="AlphaFoldDB" id="A0A250WUD3"/>
<evidence type="ECO:0000313" key="2">
    <source>
        <dbReference type="Proteomes" id="UP000232323"/>
    </source>
</evidence>
<name>A0A250WUD3_9CHLO</name>
<reference evidence="1 2" key="1">
    <citation type="submission" date="2017-08" db="EMBL/GenBank/DDBJ databases">
        <title>Acidophilic green algal genome provides insights into adaptation to an acidic environment.</title>
        <authorList>
            <person name="Hirooka S."/>
            <person name="Hirose Y."/>
            <person name="Kanesaki Y."/>
            <person name="Higuchi S."/>
            <person name="Fujiwara T."/>
            <person name="Onuma R."/>
            <person name="Era A."/>
            <person name="Ohbayashi R."/>
            <person name="Uzuka A."/>
            <person name="Nozaki H."/>
            <person name="Yoshikawa H."/>
            <person name="Miyagishima S.Y."/>
        </authorList>
    </citation>
    <scope>NUCLEOTIDE SEQUENCE [LARGE SCALE GENOMIC DNA]</scope>
    <source>
        <strain evidence="1 2">NIES-2499</strain>
    </source>
</reference>
<organism evidence="1 2">
    <name type="scientific">Chlamydomonas eustigma</name>
    <dbReference type="NCBI Taxonomy" id="1157962"/>
    <lineage>
        <taxon>Eukaryota</taxon>
        <taxon>Viridiplantae</taxon>
        <taxon>Chlorophyta</taxon>
        <taxon>core chlorophytes</taxon>
        <taxon>Chlorophyceae</taxon>
        <taxon>CS clade</taxon>
        <taxon>Chlamydomonadales</taxon>
        <taxon>Chlamydomonadaceae</taxon>
        <taxon>Chlamydomonas</taxon>
    </lineage>
</organism>
<proteinExistence type="predicted"/>
<comment type="caution">
    <text evidence="1">The sequence shown here is derived from an EMBL/GenBank/DDBJ whole genome shotgun (WGS) entry which is preliminary data.</text>
</comment>
<dbReference type="OrthoDB" id="2150628at2759"/>
<keyword evidence="2" id="KW-1185">Reference proteome</keyword>
<dbReference type="Proteomes" id="UP000232323">
    <property type="component" value="Unassembled WGS sequence"/>
</dbReference>
<evidence type="ECO:0000313" key="1">
    <source>
        <dbReference type="EMBL" id="GAX74433.1"/>
    </source>
</evidence>
<sequence>MLLMEKMPMDWESLKKSIPKKVLMGITSGLTGSMTTSGTERTSWTLRFSELIKALTSGKDDNVVLNMAELIDAFE</sequence>
<gene>
    <name evidence="1" type="ORF">CEUSTIGMA_g1882.t1</name>
</gene>
<feature type="non-terminal residue" evidence="1">
    <location>
        <position position="75"/>
    </location>
</feature>